<keyword evidence="5" id="KW-0067">ATP-binding</keyword>
<evidence type="ECO:0000256" key="4">
    <source>
        <dbReference type="ARBA" id="ARBA00022801"/>
    </source>
</evidence>
<dbReference type="GO" id="GO:0005634">
    <property type="term" value="C:nucleus"/>
    <property type="evidence" value="ECO:0007669"/>
    <property type="project" value="TreeGrafter"/>
</dbReference>
<keyword evidence="9" id="KW-1185">Reference proteome</keyword>
<feature type="region of interest" description="Disordered" evidence="6">
    <location>
        <begin position="1920"/>
        <end position="1996"/>
    </location>
</feature>
<dbReference type="Pfam" id="PF00145">
    <property type="entry name" value="DNA_methylase"/>
    <property type="match status" value="1"/>
</dbReference>
<dbReference type="InterPro" id="IPR050628">
    <property type="entry name" value="SNF2_RAD54_helicase_TF"/>
</dbReference>
<organism evidence="8 9">
    <name type="scientific">Penicillium capsulatum</name>
    <dbReference type="NCBI Taxonomy" id="69766"/>
    <lineage>
        <taxon>Eukaryota</taxon>
        <taxon>Fungi</taxon>
        <taxon>Dikarya</taxon>
        <taxon>Ascomycota</taxon>
        <taxon>Pezizomycotina</taxon>
        <taxon>Eurotiomycetes</taxon>
        <taxon>Eurotiomycetidae</taxon>
        <taxon>Eurotiales</taxon>
        <taxon>Aspergillaceae</taxon>
        <taxon>Penicillium</taxon>
    </lineage>
</organism>
<dbReference type="InterPro" id="IPR014001">
    <property type="entry name" value="Helicase_ATP-bd"/>
</dbReference>
<evidence type="ECO:0000256" key="6">
    <source>
        <dbReference type="SAM" id="MobiDB-lite"/>
    </source>
</evidence>
<dbReference type="SUPFAM" id="SSF52540">
    <property type="entry name" value="P-loop containing nucleoside triphosphate hydrolases"/>
    <property type="match status" value="2"/>
</dbReference>
<evidence type="ECO:0000256" key="5">
    <source>
        <dbReference type="ARBA" id="ARBA00022840"/>
    </source>
</evidence>
<evidence type="ECO:0000259" key="7">
    <source>
        <dbReference type="SMART" id="SM00487"/>
    </source>
</evidence>
<gene>
    <name evidence="8" type="ORF">N7492_004496</name>
</gene>
<dbReference type="GO" id="GO:0006281">
    <property type="term" value="P:DNA repair"/>
    <property type="evidence" value="ECO:0007669"/>
    <property type="project" value="TreeGrafter"/>
</dbReference>
<keyword evidence="3" id="KW-0547">Nucleotide-binding</keyword>
<dbReference type="EMBL" id="JAPQKO010000003">
    <property type="protein sequence ID" value="KAJ5171903.1"/>
    <property type="molecule type" value="Genomic_DNA"/>
</dbReference>
<evidence type="ECO:0000256" key="1">
    <source>
        <dbReference type="ARBA" id="ARBA00022603"/>
    </source>
</evidence>
<dbReference type="InterPro" id="IPR027417">
    <property type="entry name" value="P-loop_NTPase"/>
</dbReference>
<accession>A0A9W9IA43</accession>
<feature type="compositionally biased region" description="Basic and acidic residues" evidence="6">
    <location>
        <begin position="1920"/>
        <end position="1930"/>
    </location>
</feature>
<dbReference type="InterPro" id="IPR001525">
    <property type="entry name" value="C5_MeTfrase"/>
</dbReference>
<feature type="compositionally biased region" description="Basic residues" evidence="6">
    <location>
        <begin position="1463"/>
        <end position="1477"/>
    </location>
</feature>
<name>A0A9W9IA43_9EURO</name>
<dbReference type="InterPro" id="IPR029063">
    <property type="entry name" value="SAM-dependent_MTases_sf"/>
</dbReference>
<dbReference type="PANTHER" id="PTHR45626">
    <property type="entry name" value="TRANSCRIPTION TERMINATION FACTOR 2-RELATED"/>
    <property type="match status" value="1"/>
</dbReference>
<feature type="region of interest" description="Disordered" evidence="6">
    <location>
        <begin position="1"/>
        <end position="49"/>
    </location>
</feature>
<reference evidence="8" key="2">
    <citation type="journal article" date="2023" name="IMA Fungus">
        <title>Comparative genomic study of the Penicillium genus elucidates a diverse pangenome and 15 lateral gene transfer events.</title>
        <authorList>
            <person name="Petersen C."/>
            <person name="Sorensen T."/>
            <person name="Nielsen M.R."/>
            <person name="Sondergaard T.E."/>
            <person name="Sorensen J.L."/>
            <person name="Fitzpatrick D.A."/>
            <person name="Frisvad J.C."/>
            <person name="Nielsen K.L."/>
        </authorList>
    </citation>
    <scope>NUCLEOTIDE SEQUENCE</scope>
    <source>
        <strain evidence="8">IBT 21917</strain>
    </source>
</reference>
<dbReference type="InterPro" id="IPR000330">
    <property type="entry name" value="SNF2_N"/>
</dbReference>
<dbReference type="Gene3D" id="3.40.50.10810">
    <property type="entry name" value="Tandem AAA-ATPase domain"/>
    <property type="match status" value="1"/>
</dbReference>
<sequence>MAPAKKNARSTTRAEKSSSMGGRLPAASDPNDDSTNTDNDQPAFTIPIIPEVLRSQPQTGRRYLDTSLPPMHDLNAIFNDILKKARQLGFEEFLNKLAKRPLRVATVCSGTESPVLALEMIQKLDQTKSFRVSHKFSCEIVASKQAYIQRNFEPPYLFRDCTELGNEMAQTAYGAKVRVPGGLDVLIAGTACVDFSNLNVRKGDQKEGGESMTTFDGLVRYVDRCRPTILVLENVRGAPWDKFAEAFRDVGYFSNWMKVDTKDYYIPQTRQRGYMVAFDSQGKGLTKTEKDKILARFKNSVTKFERPASSPAGMFCLEEEDVRREQIDRDLSTRLEANSSRAEVDWLSYQRRHRSYRLTEKIGDDRPISRSQEGGVTCHPPEFYLRPWFRAQVERIWDTVDIKQLVAVGKSKFDINYKERWIDLSQGVDRGGESTSSIGVAGCLTPSGMPFASTQGAILSGLEGLALQGLPLDRVILTRESQRECQDLAGNAMTTTVVAATMLSAFIAGSQLLDNGALQDADAPAGEELTPQLDKSATIGVIDFIDPCTEGDASSLRAKEVAIRQHGWKSARFCWCEKQSSLKPDPLECLLCRHRVCCSCAGNPTHSYVPADRINVTDPLEFVADLKSILPMRITLTGLHHSDFLAYQGLLTPEEWEKYLVAIRPALPGDTETELRFREVKRTRIWTVIYDGKNCSMHLEVSKGAFKWLYFAHAPATMPARCLVREILARPIARMVSDEEKILEGTWQICSPISLGFELKVTGVGEPTKSFAAALNIQIAGVRKQTVFPTLRIEADDQSIDPLDADIRGEYTFLPDCGTALGSLYRLKSERMPPVFLFFDPRKVGNIHHDSFVFSTDHERIAGYDVRSTIAEVAHTWRPVHVKPTTNSVHAFSRQWKDVRTVKLQKMGIPDVNPLLQSETSIRVSNANCHATYVPLAGITGSSQLMDMEVPEDQTSWTQMSAEETREKLKSLVWAAHQFSVNPDFEQWSELGHTKMSQSSNEERLCEVCDPPTPEIRWGHEEETGRVVPFEDPEQAAVFERAVKTKPLSFLAFNRVESEGRASLVVALNVQSLAHRAHGKLTTSLNPAVNLKWRLITNDQDYGRRARSKLTILSNENDLESLNPPNFRYNLRPEQLRSLSWMRSQEDDDGIQPFVEQAVEEPFFPLLSWRAEVMATLPRTIRGGVLADEVGYGKTAIVLGLVDYNFEDKKASIIRRLEENRPEVSGLIPVKGTFILVPDNVLHQWANEIEKFLGKKYKVLMIPSIVAFSKISVRAMKDADIILASWNVIQSQGYYQTLRIFTGSPKVPKGMGRIFDSWFEKAVTGMKESIRTLATKGPEEYLSELAVRYERLQKNIAETIYIESKRLRGAKFAAAQKAKKLKMEQQSGDAEKNDPDVMDVDEAEAPVPKKKRNTKPHRSSTRADSEVSDKMSLDNSEVSDQMDLDDSDVDLDSGDSGYEGKSLRGKKKISRATKGSRRTAASTKKDESTDESAGSLRKQPSRSTRTRKAVSYKEIGSDGEDEAPSTKKTSGATGRSRRAASYQEDDSDSGFSEPSEPSDESDPGYESDSDPKSKKRKRSSRKAPSKKAPLNAPAKEAPADTAPTQEDPATTAPKKKAPPEMTVEELMTKARRAFKIPKQSKRTDWQDMTYLPLNAYQFDRFVIDEYTYIGEDRRLPLVTMQAKSKWILSGTPTLDEFSDVKSIAQYLGLNLGEDDDGDFPTKNSRFKIIRRHMTPVEKFLMYKPRHSDQWYQDRHKLAQSFLDQFMRQNKAVITHIPCEVYYNACLQSEKEKESYETLHSHLLSKRGRTLKIRASKKEEDPEKLEKISRLNHFLQGTRFPEESLLKCSTTPTLDKYKGAQESSKIADVVNLVKSIPEDEYVLLFVQFEDLMHVVAYAFETAGITCGMATTKNTSVLKKYGEADPTKEKKPLQTKRKVRARPEPEPENEAWETLEDESAFEPGQGSEDETKGKGKGKSKTQRGKKKASQAKKPTTKDSSIPKVLILHLGSAMAAGLNLQMINNVLFLSPLLTQSQQEYEAGMTQAIGRCRRYGQTKTVRVHHFMTKASADVNVWQDRNGGVVVQRGEETACVNRDDVREGDDLLGGPELQWESAE</sequence>
<feature type="region of interest" description="Disordered" evidence="6">
    <location>
        <begin position="1381"/>
        <end position="1622"/>
    </location>
</feature>
<evidence type="ECO:0000313" key="9">
    <source>
        <dbReference type="Proteomes" id="UP001146351"/>
    </source>
</evidence>
<evidence type="ECO:0000313" key="8">
    <source>
        <dbReference type="EMBL" id="KAJ5171903.1"/>
    </source>
</evidence>
<dbReference type="Pfam" id="PF00176">
    <property type="entry name" value="SNF2-rel_dom"/>
    <property type="match status" value="1"/>
</dbReference>
<keyword evidence="1" id="KW-0489">Methyltransferase</keyword>
<feature type="compositionally biased region" description="Basic and acidic residues" evidence="6">
    <location>
        <begin position="1421"/>
        <end position="1432"/>
    </location>
</feature>
<dbReference type="Gene3D" id="3.40.50.150">
    <property type="entry name" value="Vaccinia Virus protein VP39"/>
    <property type="match status" value="1"/>
</dbReference>
<dbReference type="PANTHER" id="PTHR45626:SF26">
    <property type="entry name" value="FAMILY HELICASE, PUTATIVE (AFU_ORTHOLOGUE AFUA_2G09120)-RELATED"/>
    <property type="match status" value="1"/>
</dbReference>
<evidence type="ECO:0000256" key="3">
    <source>
        <dbReference type="ARBA" id="ARBA00022741"/>
    </source>
</evidence>
<dbReference type="GO" id="GO:0005524">
    <property type="term" value="F:ATP binding"/>
    <property type="evidence" value="ECO:0007669"/>
    <property type="project" value="UniProtKB-KW"/>
</dbReference>
<dbReference type="GO" id="GO:0008094">
    <property type="term" value="F:ATP-dependent activity, acting on DNA"/>
    <property type="evidence" value="ECO:0007669"/>
    <property type="project" value="TreeGrafter"/>
</dbReference>
<dbReference type="GO" id="GO:0032259">
    <property type="term" value="P:methylation"/>
    <property type="evidence" value="ECO:0007669"/>
    <property type="project" value="UniProtKB-KW"/>
</dbReference>
<dbReference type="SMART" id="SM00487">
    <property type="entry name" value="DEXDc"/>
    <property type="match status" value="1"/>
</dbReference>
<feature type="compositionally biased region" description="Basic residues" evidence="6">
    <location>
        <begin position="1573"/>
        <end position="1585"/>
    </location>
</feature>
<feature type="compositionally biased region" description="Acidic residues" evidence="6">
    <location>
        <begin position="1556"/>
        <end position="1568"/>
    </location>
</feature>
<dbReference type="OrthoDB" id="423221at2759"/>
<proteinExistence type="predicted"/>
<reference evidence="8" key="1">
    <citation type="submission" date="2022-11" db="EMBL/GenBank/DDBJ databases">
        <authorList>
            <person name="Petersen C."/>
        </authorList>
    </citation>
    <scope>NUCLEOTIDE SEQUENCE</scope>
    <source>
        <strain evidence="8">IBT 21917</strain>
    </source>
</reference>
<dbReference type="GO" id="GO:0008168">
    <property type="term" value="F:methyltransferase activity"/>
    <property type="evidence" value="ECO:0007669"/>
    <property type="project" value="UniProtKB-KW"/>
</dbReference>
<protein>
    <recommendedName>
        <fullName evidence="7">Helicase ATP-binding domain-containing protein</fullName>
    </recommendedName>
</protein>
<comment type="caution">
    <text evidence="8">The sequence shown here is derived from an EMBL/GenBank/DDBJ whole genome shotgun (WGS) entry which is preliminary data.</text>
</comment>
<feature type="domain" description="Helicase ATP-binding" evidence="7">
    <location>
        <begin position="1127"/>
        <end position="1729"/>
    </location>
</feature>
<keyword evidence="2" id="KW-0808">Transferase</keyword>
<feature type="compositionally biased region" description="Acidic residues" evidence="6">
    <location>
        <begin position="1440"/>
        <end position="1453"/>
    </location>
</feature>
<keyword evidence="4" id="KW-0378">Hydrolase</keyword>
<feature type="compositionally biased region" description="Acidic residues" evidence="6">
    <location>
        <begin position="1944"/>
        <end position="1958"/>
    </location>
</feature>
<evidence type="ECO:0000256" key="2">
    <source>
        <dbReference type="ARBA" id="ARBA00022679"/>
    </source>
</evidence>
<feature type="compositionally biased region" description="Basic residues" evidence="6">
    <location>
        <begin position="1972"/>
        <end position="1988"/>
    </location>
</feature>
<dbReference type="Gene3D" id="3.40.50.300">
    <property type="entry name" value="P-loop containing nucleotide triphosphate hydrolases"/>
    <property type="match status" value="1"/>
</dbReference>
<dbReference type="GO" id="GO:0016787">
    <property type="term" value="F:hydrolase activity"/>
    <property type="evidence" value="ECO:0007669"/>
    <property type="project" value="UniProtKB-KW"/>
</dbReference>
<dbReference type="InterPro" id="IPR038718">
    <property type="entry name" value="SNF2-like_sf"/>
</dbReference>
<dbReference type="SUPFAM" id="SSF53335">
    <property type="entry name" value="S-adenosyl-L-methionine-dependent methyltransferases"/>
    <property type="match status" value="1"/>
</dbReference>
<dbReference type="Proteomes" id="UP001146351">
    <property type="component" value="Unassembled WGS sequence"/>
</dbReference>
<feature type="compositionally biased region" description="Basic residues" evidence="6">
    <location>
        <begin position="1408"/>
        <end position="1420"/>
    </location>
</feature>